<name>A0A510KRC4_9FUSO</name>
<feature type="signal peptide" evidence="1">
    <location>
        <begin position="1"/>
        <end position="18"/>
    </location>
</feature>
<feature type="chain" id="PRO_5022174929" evidence="1">
    <location>
        <begin position="19"/>
        <end position="192"/>
    </location>
</feature>
<evidence type="ECO:0000313" key="3">
    <source>
        <dbReference type="Proteomes" id="UP000321944"/>
    </source>
</evidence>
<dbReference type="AlphaFoldDB" id="A0A510KRC4"/>
<evidence type="ECO:0000313" key="2">
    <source>
        <dbReference type="EMBL" id="BBM53817.1"/>
    </source>
</evidence>
<evidence type="ECO:0000256" key="1">
    <source>
        <dbReference type="SAM" id="SignalP"/>
    </source>
</evidence>
<accession>A0A510KRC4</accession>
<proteinExistence type="predicted"/>
<dbReference type="RefSeq" id="WP_147002705.1">
    <property type="nucleotide sequence ID" value="NZ_AP019841.1"/>
</dbReference>
<keyword evidence="1" id="KW-0732">Signal</keyword>
<dbReference type="Proteomes" id="UP000321944">
    <property type="component" value="Chromosome"/>
</dbReference>
<dbReference type="EMBL" id="AP019841">
    <property type="protein sequence ID" value="BBM53817.1"/>
    <property type="molecule type" value="Genomic_DNA"/>
</dbReference>
<organism evidence="2 3">
    <name type="scientific">Leptotrichia wadei</name>
    <dbReference type="NCBI Taxonomy" id="157687"/>
    <lineage>
        <taxon>Bacteria</taxon>
        <taxon>Fusobacteriati</taxon>
        <taxon>Fusobacteriota</taxon>
        <taxon>Fusobacteriia</taxon>
        <taxon>Fusobacteriales</taxon>
        <taxon>Leptotrichiaceae</taxon>
        <taxon>Leptotrichia</taxon>
    </lineage>
</organism>
<dbReference type="OrthoDB" id="81353at2"/>
<reference evidence="2 3" key="1">
    <citation type="submission" date="2019-07" db="EMBL/GenBank/DDBJ databases">
        <title>Complete Genome Sequence of Leptotrichia wadei Strain JMUB3936.</title>
        <authorList>
            <person name="Watanabe S."/>
            <person name="Cui L."/>
        </authorList>
    </citation>
    <scope>NUCLEOTIDE SEQUENCE [LARGE SCALE GENOMIC DNA]</scope>
    <source>
        <strain evidence="2 3">JMUB3936</strain>
    </source>
</reference>
<protein>
    <submittedName>
        <fullName evidence="2">Uncharacterized protein</fullName>
    </submittedName>
</protein>
<gene>
    <name evidence="2" type="ORF">JMUB3936_0080</name>
</gene>
<sequence>MKKIILMLIFILGSFVFAETAGNETELFLSPNETKIFLSPNAQFYISNQKEWFLGITPDDSSIEWEKKYYFISILPVGKNYKIAYIPFDETKSYDKEGYPILTHRITRKYTQKTRKEENIPVAVSYSFDNTFFGAHPGIEIKKGKRYERKSYQVLSENELNILLKSRNAKRLDSTTEKYLKAWATWLIYNAG</sequence>